<feature type="domain" description="JmjC" evidence="1">
    <location>
        <begin position="184"/>
        <end position="349"/>
    </location>
</feature>
<organism evidence="2 3">
    <name type="scientific">Schizothecium vesticola</name>
    <dbReference type="NCBI Taxonomy" id="314040"/>
    <lineage>
        <taxon>Eukaryota</taxon>
        <taxon>Fungi</taxon>
        <taxon>Dikarya</taxon>
        <taxon>Ascomycota</taxon>
        <taxon>Pezizomycotina</taxon>
        <taxon>Sordariomycetes</taxon>
        <taxon>Sordariomycetidae</taxon>
        <taxon>Sordariales</taxon>
        <taxon>Schizotheciaceae</taxon>
        <taxon>Schizothecium</taxon>
    </lineage>
</organism>
<dbReference type="InterPro" id="IPR003347">
    <property type="entry name" value="JmjC_dom"/>
</dbReference>
<evidence type="ECO:0000259" key="1">
    <source>
        <dbReference type="PROSITE" id="PS51184"/>
    </source>
</evidence>
<dbReference type="AlphaFoldDB" id="A0AA40KA04"/>
<dbReference type="SUPFAM" id="SSF51197">
    <property type="entry name" value="Clavaminate synthase-like"/>
    <property type="match status" value="1"/>
</dbReference>
<accession>A0AA40KA04</accession>
<dbReference type="PANTHER" id="PTHR12461">
    <property type="entry name" value="HYPOXIA-INDUCIBLE FACTOR 1 ALPHA INHIBITOR-RELATED"/>
    <property type="match status" value="1"/>
</dbReference>
<sequence length="349" mass="39063">MLSRTCKSRHVVGFVCRPLKPPFAQAGVARRQHSTVSQVFGDIDIGSFRRDSFEVEKPLFLKPTGKNVPSAIPALEKWFTTTSIDGHNETSVTPYLEQHSTTWLPYELMMDQTSEPPLASPLTSFLTWLSASGASDHQALAALLLDQTETIPHSSTPQACFLRFEAPLGLLLAGLKFNQQSPPPHRLQQLYIAQAPLDTLPPQLQDDVPTPTLVKEAGKGDVYNSSIWMGLEPTYTPWHRDPNPNFFCQLHSSKVVRLMPPRRGEQLFLQARSQLGQAGGSRIRGDEMMQGEERRVLLDAVWGEGAPDDMREVRLDRADALFIPKGWWHSLRSDGSQGGLNASVNWWFR</sequence>
<proteinExistence type="predicted"/>
<protein>
    <recommendedName>
        <fullName evidence="1">JmjC domain-containing protein</fullName>
    </recommendedName>
</protein>
<dbReference type="Pfam" id="PF13621">
    <property type="entry name" value="Cupin_8"/>
    <property type="match status" value="1"/>
</dbReference>
<name>A0AA40KA04_9PEZI</name>
<dbReference type="Proteomes" id="UP001172155">
    <property type="component" value="Unassembled WGS sequence"/>
</dbReference>
<dbReference type="Gene3D" id="2.60.120.650">
    <property type="entry name" value="Cupin"/>
    <property type="match status" value="1"/>
</dbReference>
<evidence type="ECO:0000313" key="2">
    <source>
        <dbReference type="EMBL" id="KAK0751216.1"/>
    </source>
</evidence>
<dbReference type="InterPro" id="IPR041667">
    <property type="entry name" value="Cupin_8"/>
</dbReference>
<reference evidence="2" key="1">
    <citation type="submission" date="2023-06" db="EMBL/GenBank/DDBJ databases">
        <title>Genome-scale phylogeny and comparative genomics of the fungal order Sordariales.</title>
        <authorList>
            <consortium name="Lawrence Berkeley National Laboratory"/>
            <person name="Hensen N."/>
            <person name="Bonometti L."/>
            <person name="Westerberg I."/>
            <person name="Brannstrom I.O."/>
            <person name="Guillou S."/>
            <person name="Cros-Aarteil S."/>
            <person name="Calhoun S."/>
            <person name="Haridas S."/>
            <person name="Kuo A."/>
            <person name="Mondo S."/>
            <person name="Pangilinan J."/>
            <person name="Riley R."/>
            <person name="LaButti K."/>
            <person name="Andreopoulos B."/>
            <person name="Lipzen A."/>
            <person name="Chen C."/>
            <person name="Yanf M."/>
            <person name="Daum C."/>
            <person name="Ng V."/>
            <person name="Clum A."/>
            <person name="Steindorff A."/>
            <person name="Ohm R."/>
            <person name="Martin F."/>
            <person name="Silar P."/>
            <person name="Natvig D."/>
            <person name="Lalanne C."/>
            <person name="Gautier V."/>
            <person name="Ament-velasquez S.L."/>
            <person name="Kruys A."/>
            <person name="Hutchinson M.I."/>
            <person name="Powell A.J."/>
            <person name="Barry K."/>
            <person name="Miller A.N."/>
            <person name="Grigoriev I.V."/>
            <person name="Debuchy R."/>
            <person name="Gladieux P."/>
            <person name="Thoren M.H."/>
            <person name="Johannesson H."/>
        </authorList>
    </citation>
    <scope>NUCLEOTIDE SEQUENCE</scope>
    <source>
        <strain evidence="2">SMH3187-1</strain>
    </source>
</reference>
<keyword evidence="3" id="KW-1185">Reference proteome</keyword>
<gene>
    <name evidence="2" type="ORF">B0T18DRAFT_402051</name>
</gene>
<dbReference type="EMBL" id="JAUKUD010000002">
    <property type="protein sequence ID" value="KAK0751216.1"/>
    <property type="molecule type" value="Genomic_DNA"/>
</dbReference>
<comment type="caution">
    <text evidence="2">The sequence shown here is derived from an EMBL/GenBank/DDBJ whole genome shotgun (WGS) entry which is preliminary data.</text>
</comment>
<evidence type="ECO:0000313" key="3">
    <source>
        <dbReference type="Proteomes" id="UP001172155"/>
    </source>
</evidence>
<dbReference type="PROSITE" id="PS51184">
    <property type="entry name" value="JMJC"/>
    <property type="match status" value="1"/>
</dbReference>
<dbReference type="PANTHER" id="PTHR12461:SF105">
    <property type="entry name" value="HYPOXIA-INDUCIBLE FACTOR 1-ALPHA INHIBITOR"/>
    <property type="match status" value="1"/>
</dbReference>